<dbReference type="AlphaFoldDB" id="A0A7I7LM96"/>
<evidence type="ECO:0000313" key="2">
    <source>
        <dbReference type="Proteomes" id="UP000467164"/>
    </source>
</evidence>
<proteinExistence type="predicted"/>
<evidence type="ECO:0000313" key="1">
    <source>
        <dbReference type="EMBL" id="BBX60720.1"/>
    </source>
</evidence>
<organism evidence="1 2">
    <name type="scientific">Mycobacterium shottsii</name>
    <dbReference type="NCBI Taxonomy" id="133549"/>
    <lineage>
        <taxon>Bacteria</taxon>
        <taxon>Bacillati</taxon>
        <taxon>Actinomycetota</taxon>
        <taxon>Actinomycetes</taxon>
        <taxon>Mycobacteriales</taxon>
        <taxon>Mycobacteriaceae</taxon>
        <taxon>Mycobacterium</taxon>
        <taxon>Mycobacterium ulcerans group</taxon>
    </lineage>
</organism>
<gene>
    <name evidence="1" type="ORF">MSHO_60650</name>
</gene>
<protein>
    <submittedName>
        <fullName evidence="1">Uncharacterized protein</fullName>
    </submittedName>
</protein>
<reference evidence="1 2" key="1">
    <citation type="journal article" date="2019" name="Emerg. Microbes Infect.">
        <title>Comprehensive subspecies identification of 175 nontuberculous mycobacteria species based on 7547 genomic profiles.</title>
        <authorList>
            <person name="Matsumoto Y."/>
            <person name="Kinjo T."/>
            <person name="Motooka D."/>
            <person name="Nabeya D."/>
            <person name="Jung N."/>
            <person name="Uechi K."/>
            <person name="Horii T."/>
            <person name="Iida T."/>
            <person name="Fujita J."/>
            <person name="Nakamura S."/>
        </authorList>
    </citation>
    <scope>NUCLEOTIDE SEQUENCE [LARGE SCALE GENOMIC DNA]</scope>
    <source>
        <strain evidence="1 2">JCM 12657</strain>
    </source>
</reference>
<sequence length="104" mass="10650">MPDTGTDRNPKVLSGGSMLTPGLSAGIATAVNAVPPSTANGTRVTNTPVHPAPVMQDFAALITQSEPSGIAVLTSSRRLEPDTLGSVIAREPSSRAVRIGSMNR</sequence>
<name>A0A7I7LM96_9MYCO</name>
<dbReference type="KEGG" id="msho:MSHO_60650"/>
<dbReference type="Proteomes" id="UP000467164">
    <property type="component" value="Chromosome"/>
</dbReference>
<dbReference type="EMBL" id="AP022572">
    <property type="protein sequence ID" value="BBX60720.1"/>
    <property type="molecule type" value="Genomic_DNA"/>
</dbReference>
<keyword evidence="2" id="KW-1185">Reference proteome</keyword>
<accession>A0A7I7LM96</accession>